<accession>A0A9J7LW73</accession>
<dbReference type="Proteomes" id="UP000001554">
    <property type="component" value="Chromosome 10"/>
</dbReference>
<dbReference type="InterPro" id="IPR027861">
    <property type="entry name" value="TMEM249"/>
</dbReference>
<feature type="compositionally biased region" description="Low complexity" evidence="1">
    <location>
        <begin position="215"/>
        <end position="225"/>
    </location>
</feature>
<dbReference type="PANTHER" id="PTHR35442">
    <property type="entry name" value="TRANSMEMBRANE PROTEIN 249"/>
    <property type="match status" value="1"/>
</dbReference>
<evidence type="ECO:0000256" key="2">
    <source>
        <dbReference type="SAM" id="Phobius"/>
    </source>
</evidence>
<reference evidence="3" key="1">
    <citation type="journal article" date="2020" name="Nat. Ecol. Evol.">
        <title>Deeply conserved synteny resolves early events in vertebrate evolution.</title>
        <authorList>
            <person name="Simakov O."/>
            <person name="Marletaz F."/>
            <person name="Yue J.X."/>
            <person name="O'Connell B."/>
            <person name="Jenkins J."/>
            <person name="Brandt A."/>
            <person name="Calef R."/>
            <person name="Tung C.H."/>
            <person name="Huang T.K."/>
            <person name="Schmutz J."/>
            <person name="Satoh N."/>
            <person name="Yu J.K."/>
            <person name="Putnam N.H."/>
            <person name="Green R.E."/>
            <person name="Rokhsar D.S."/>
        </authorList>
    </citation>
    <scope>NUCLEOTIDE SEQUENCE [LARGE SCALE GENOMIC DNA]</scope>
    <source>
        <strain evidence="3">S238N-H82</strain>
    </source>
</reference>
<keyword evidence="2" id="KW-0812">Transmembrane</keyword>
<evidence type="ECO:0000313" key="4">
    <source>
        <dbReference type="RefSeq" id="XP_035689634.1"/>
    </source>
</evidence>
<keyword evidence="2" id="KW-0472">Membrane</keyword>
<evidence type="ECO:0000313" key="3">
    <source>
        <dbReference type="Proteomes" id="UP000001554"/>
    </source>
</evidence>
<reference evidence="4" key="2">
    <citation type="submission" date="2025-08" db="UniProtKB">
        <authorList>
            <consortium name="RefSeq"/>
        </authorList>
    </citation>
    <scope>IDENTIFICATION</scope>
    <source>
        <strain evidence="4">S238N-H82</strain>
        <tissue evidence="4">Testes</tissue>
    </source>
</reference>
<evidence type="ECO:0000256" key="1">
    <source>
        <dbReference type="SAM" id="MobiDB-lite"/>
    </source>
</evidence>
<proteinExistence type="predicted"/>
<dbReference type="OrthoDB" id="5519333at2759"/>
<feature type="transmembrane region" description="Helical" evidence="2">
    <location>
        <begin position="62"/>
        <end position="79"/>
    </location>
</feature>
<feature type="transmembrane region" description="Helical" evidence="2">
    <location>
        <begin position="85"/>
        <end position="104"/>
    </location>
</feature>
<dbReference type="RefSeq" id="XP_035689634.1">
    <property type="nucleotide sequence ID" value="XM_035833741.1"/>
</dbReference>
<gene>
    <name evidence="4" type="primary">LOC118424935</name>
</gene>
<keyword evidence="3" id="KW-1185">Reference proteome</keyword>
<sequence>MKEIVGIWVTWNLNIWDRPEDFLKKRLTKNPTFLILNYISLFSVVSKDFAVEIRDWRLQFGYLTAIFGLVTACSWYFIFGYFDEYFFLVTVSALVTCMYLIGCFRQPRKLVLNSESLEYQWYKGEDLVYRGHYHNVYLRLAGQSTGSAIYYKLVIRGYKIEGQDLCRGTKNREKLIKLARRLAAKLNLNFFDYEDSSSSHAIRHYCPPATDRKTSSTARSTGSAA</sequence>
<organism evidence="3 4">
    <name type="scientific">Branchiostoma floridae</name>
    <name type="common">Florida lancelet</name>
    <name type="synonym">Amphioxus</name>
    <dbReference type="NCBI Taxonomy" id="7739"/>
    <lineage>
        <taxon>Eukaryota</taxon>
        <taxon>Metazoa</taxon>
        <taxon>Chordata</taxon>
        <taxon>Cephalochordata</taxon>
        <taxon>Leptocardii</taxon>
        <taxon>Amphioxiformes</taxon>
        <taxon>Branchiostomatidae</taxon>
        <taxon>Branchiostoma</taxon>
    </lineage>
</organism>
<dbReference type="Pfam" id="PF15158">
    <property type="entry name" value="TMEM249"/>
    <property type="match status" value="1"/>
</dbReference>
<dbReference type="GeneID" id="118424935"/>
<dbReference type="PANTHER" id="PTHR35442:SF1">
    <property type="entry name" value="CATION CHANNEL SPERM-ASSOCIATED AUXILIARY SUBUNIT TMEM249"/>
    <property type="match status" value="1"/>
</dbReference>
<dbReference type="OMA" id="RFQLWAL"/>
<protein>
    <submittedName>
        <fullName evidence="4">Transmembrane protein 249-like</fullName>
    </submittedName>
</protein>
<keyword evidence="2" id="KW-1133">Transmembrane helix</keyword>
<feature type="region of interest" description="Disordered" evidence="1">
    <location>
        <begin position="204"/>
        <end position="225"/>
    </location>
</feature>
<name>A0A9J7LW73_BRAFL</name>
<dbReference type="KEGG" id="bfo:118424935"/>
<dbReference type="AlphaFoldDB" id="A0A9J7LW73"/>